<evidence type="ECO:0000256" key="3">
    <source>
        <dbReference type="ARBA" id="ARBA00022806"/>
    </source>
</evidence>
<protein>
    <recommendedName>
        <fullName evidence="6">Helicase C-terminal domain-containing protein</fullName>
    </recommendedName>
</protein>
<evidence type="ECO:0000259" key="6">
    <source>
        <dbReference type="PROSITE" id="PS51194"/>
    </source>
</evidence>
<name>A0A0D7BUM1_9AGAR</name>
<dbReference type="InterPro" id="IPR050699">
    <property type="entry name" value="RNA-DNA_Helicase"/>
</dbReference>
<dbReference type="AlphaFoldDB" id="A0A0D7BUM1"/>
<dbReference type="Pfam" id="PF22527">
    <property type="entry name" value="DEXQc_Suv3"/>
    <property type="match status" value="2"/>
</dbReference>
<dbReference type="PANTHER" id="PTHR12131">
    <property type="entry name" value="ATP-DEPENDENT RNA AND DNA HELICASE"/>
    <property type="match status" value="1"/>
</dbReference>
<keyword evidence="1" id="KW-0547">Nucleotide-binding</keyword>
<dbReference type="EMBL" id="KN880433">
    <property type="protein sequence ID" value="KIY73879.1"/>
    <property type="molecule type" value="Genomic_DNA"/>
</dbReference>
<accession>A0A0D7BUM1</accession>
<dbReference type="GO" id="GO:0000965">
    <property type="term" value="P:mitochondrial RNA 3'-end processing"/>
    <property type="evidence" value="ECO:0007669"/>
    <property type="project" value="TreeGrafter"/>
</dbReference>
<organism evidence="7 8">
    <name type="scientific">Cylindrobasidium torrendii FP15055 ss-10</name>
    <dbReference type="NCBI Taxonomy" id="1314674"/>
    <lineage>
        <taxon>Eukaryota</taxon>
        <taxon>Fungi</taxon>
        <taxon>Dikarya</taxon>
        <taxon>Basidiomycota</taxon>
        <taxon>Agaricomycotina</taxon>
        <taxon>Agaricomycetes</taxon>
        <taxon>Agaricomycetidae</taxon>
        <taxon>Agaricales</taxon>
        <taxon>Marasmiineae</taxon>
        <taxon>Physalacriaceae</taxon>
        <taxon>Cylindrobasidium</taxon>
    </lineage>
</organism>
<dbReference type="InterPro" id="IPR055206">
    <property type="entry name" value="DEXQc_SUV3"/>
</dbReference>
<keyword evidence="3" id="KW-0347">Helicase</keyword>
<gene>
    <name evidence="7" type="ORF">CYLTODRAFT_385936</name>
</gene>
<dbReference type="GO" id="GO:0004386">
    <property type="term" value="F:helicase activity"/>
    <property type="evidence" value="ECO:0007669"/>
    <property type="project" value="UniProtKB-KW"/>
</dbReference>
<dbReference type="PANTHER" id="PTHR12131:SF1">
    <property type="entry name" value="ATP-DEPENDENT RNA HELICASE SUPV3L1, MITOCHONDRIAL-RELATED"/>
    <property type="match status" value="1"/>
</dbReference>
<feature type="compositionally biased region" description="Basic and acidic residues" evidence="5">
    <location>
        <begin position="47"/>
        <end position="62"/>
    </location>
</feature>
<dbReference type="SMART" id="SM00490">
    <property type="entry name" value="HELICc"/>
    <property type="match status" value="1"/>
</dbReference>
<proteinExistence type="predicted"/>
<dbReference type="GO" id="GO:0016787">
    <property type="term" value="F:hydrolase activity"/>
    <property type="evidence" value="ECO:0007669"/>
    <property type="project" value="UniProtKB-KW"/>
</dbReference>
<dbReference type="PROSITE" id="PS51194">
    <property type="entry name" value="HELICASE_CTER"/>
    <property type="match status" value="1"/>
</dbReference>
<dbReference type="OrthoDB" id="6692397at2759"/>
<dbReference type="InterPro" id="IPR027417">
    <property type="entry name" value="P-loop_NTPase"/>
</dbReference>
<dbReference type="GO" id="GO:0005524">
    <property type="term" value="F:ATP binding"/>
    <property type="evidence" value="ECO:0007669"/>
    <property type="project" value="UniProtKB-KW"/>
</dbReference>
<sequence>MSLCARRSLELARTTPPTLTRASPAVVHKRFRSGTAYKAYNAKRQRHGEGNRSRPSHNEDRPIFVKQKDKLLSPSPFDTETAYEKLHDFFTANVEKWAFNQQVHSRLIRFGVPEEAVNSILLAFIKDARGGRFADPAIDKKLRDSILRFGRASAEEDLHEFNDMVYNQALYAWVSHPPPKSCLGENNKIDPSVLAQMRALTEAVSGSEADIYPYARSMSRRFIMHVGPTNSGKTHNALRALAAAKSGTYAGPLRMLAHEIWTRLNLGQIVPAGVDEAELADEVVDVDSNFDLPVNSKAVTTTGNRRYARECNMITGEEVKNVSTEATLFAQTTEMLNTVALYDVAVVDEIQLLGDPERGFAWTSAVMGLNANEIHLCGEETAVPLVREMLAETGDQLEIRRYERLSPLRVEDKPMGSLDNLKTGDCVISFSRGGIFAAQQKIEKQGMRAAIIYGKLPPEVRSTQAEMFNSTQCQVLIGSDAIGLGLNLKIRRVIFTSMHKNIARQPHPLSISQIKQIGGRAGRFGLHKPGEKLEGLVTAMNEDDMGKLREAMAAPWTRLPTCRKGRTSETLAAVAGVLPGATKLSTILEAHTYAAVLPPYIRYQHSHHLTPLADWVEEMGGVTAGTPVFNGNMDMTLLFLNCPIPWRDMGAQRFCRNLITILQEELYVPIRDCDEDDGFFEKLDDIEALLGTKVDVEVEEHLQAAMKDMEVFHQLLGMYRWLGFRRPVCFPDMNLVQETVPRVQAALAGLLLRIHHKNAFDGNHQRATWGKTAHYSDEEMEKLAAGEEPVPLDKTSITFTNSGTLKYAATEKTSLLFNQWKEKQLARARGA</sequence>
<keyword evidence="8" id="KW-1185">Reference proteome</keyword>
<reference evidence="7 8" key="1">
    <citation type="journal article" date="2015" name="Fungal Genet. Biol.">
        <title>Evolution of novel wood decay mechanisms in Agaricales revealed by the genome sequences of Fistulina hepatica and Cylindrobasidium torrendii.</title>
        <authorList>
            <person name="Floudas D."/>
            <person name="Held B.W."/>
            <person name="Riley R."/>
            <person name="Nagy L.G."/>
            <person name="Koehler G."/>
            <person name="Ransdell A.S."/>
            <person name="Younus H."/>
            <person name="Chow J."/>
            <person name="Chiniquy J."/>
            <person name="Lipzen A."/>
            <person name="Tritt A."/>
            <person name="Sun H."/>
            <person name="Haridas S."/>
            <person name="LaButti K."/>
            <person name="Ohm R.A."/>
            <person name="Kues U."/>
            <person name="Blanchette R.A."/>
            <person name="Grigoriev I.V."/>
            <person name="Minto R.E."/>
            <person name="Hibbett D.S."/>
        </authorList>
    </citation>
    <scope>NUCLEOTIDE SEQUENCE [LARGE SCALE GENOMIC DNA]</scope>
    <source>
        <strain evidence="7 8">FP15055 ss-10</strain>
    </source>
</reference>
<evidence type="ECO:0000256" key="5">
    <source>
        <dbReference type="SAM" id="MobiDB-lite"/>
    </source>
</evidence>
<dbReference type="Gene3D" id="1.20.58.1080">
    <property type="match status" value="1"/>
</dbReference>
<dbReference type="Proteomes" id="UP000054007">
    <property type="component" value="Unassembled WGS sequence"/>
</dbReference>
<keyword evidence="2" id="KW-0378">Hydrolase</keyword>
<evidence type="ECO:0000256" key="1">
    <source>
        <dbReference type="ARBA" id="ARBA00022741"/>
    </source>
</evidence>
<evidence type="ECO:0000256" key="2">
    <source>
        <dbReference type="ARBA" id="ARBA00022801"/>
    </source>
</evidence>
<dbReference type="GO" id="GO:0045025">
    <property type="term" value="C:mitochondrial degradosome"/>
    <property type="evidence" value="ECO:0007669"/>
    <property type="project" value="TreeGrafter"/>
</dbReference>
<evidence type="ECO:0000313" key="8">
    <source>
        <dbReference type="Proteomes" id="UP000054007"/>
    </source>
</evidence>
<feature type="region of interest" description="Disordered" evidence="5">
    <location>
        <begin position="38"/>
        <end position="62"/>
    </location>
</feature>
<dbReference type="InterPro" id="IPR001650">
    <property type="entry name" value="Helicase_C-like"/>
</dbReference>
<dbReference type="Pfam" id="PF12513">
    <property type="entry name" value="SUV3_C"/>
    <property type="match status" value="1"/>
</dbReference>
<evidence type="ECO:0000313" key="7">
    <source>
        <dbReference type="EMBL" id="KIY73879.1"/>
    </source>
</evidence>
<dbReference type="CDD" id="cd18805">
    <property type="entry name" value="SF2_C_suv3"/>
    <property type="match status" value="1"/>
</dbReference>
<dbReference type="STRING" id="1314674.A0A0D7BUM1"/>
<dbReference type="Pfam" id="PF00271">
    <property type="entry name" value="Helicase_C"/>
    <property type="match status" value="1"/>
</dbReference>
<dbReference type="SUPFAM" id="SSF52540">
    <property type="entry name" value="P-loop containing nucleoside triphosphate hydrolases"/>
    <property type="match status" value="1"/>
</dbReference>
<dbReference type="InterPro" id="IPR022192">
    <property type="entry name" value="SUV3_C"/>
</dbReference>
<evidence type="ECO:0000256" key="4">
    <source>
        <dbReference type="ARBA" id="ARBA00022840"/>
    </source>
</evidence>
<dbReference type="Gene3D" id="3.40.50.300">
    <property type="entry name" value="P-loop containing nucleotide triphosphate hydrolases"/>
    <property type="match status" value="2"/>
</dbReference>
<keyword evidence="4" id="KW-0067">ATP-binding</keyword>
<feature type="domain" description="Helicase C-terminal" evidence="6">
    <location>
        <begin position="417"/>
        <end position="570"/>
    </location>
</feature>